<protein>
    <submittedName>
        <fullName evidence="2">Uncharacterized protein</fullName>
    </submittedName>
</protein>
<sequence length="362" mass="39632">MVGVEGRRSASHWMLLRLAGTLPDELIAQCRTWLAEGRELDVGHALVHAVLAQRTPLASPDVELLDELLAARGLDRSALSTVELADDDQMPMFGFLPGRAAVDAYLAGEPETDADESAAPSRGRTEPEDDIDQAVAQAVAAEPDALALWRSWRFPGDGAPWPPPERVYVVEVRDPADLVAITGRLQTALRAAGAAVPRVEVYPTRAELPGYQRLARAYAALLWSSSEDPGVRIAVLFDEVDPETGPRMSPDHPAAAETEREQLLAYLRRGEPLLVTAARMDDVVDPTLRGTVPMNFLTDGTYIWNEATTYYLERYAMLPDPELVAHIRSRDYVVAEVDGAALHRALVALQEPAVEEPVWTYG</sequence>
<reference evidence="2" key="2">
    <citation type="submission" date="2020-09" db="EMBL/GenBank/DDBJ databases">
        <authorList>
            <person name="Sun Q."/>
            <person name="Ohkuma M."/>
        </authorList>
    </citation>
    <scope>NUCLEOTIDE SEQUENCE</scope>
    <source>
        <strain evidence="2">JCM 19831</strain>
    </source>
</reference>
<gene>
    <name evidence="2" type="ORF">GCM10007977_001570</name>
</gene>
<dbReference type="EMBL" id="BMPI01000001">
    <property type="protein sequence ID" value="GGM03912.1"/>
    <property type="molecule type" value="Genomic_DNA"/>
</dbReference>
<organism evidence="2 3">
    <name type="scientific">Dactylosporangium sucinum</name>
    <dbReference type="NCBI Taxonomy" id="1424081"/>
    <lineage>
        <taxon>Bacteria</taxon>
        <taxon>Bacillati</taxon>
        <taxon>Actinomycetota</taxon>
        <taxon>Actinomycetes</taxon>
        <taxon>Micromonosporales</taxon>
        <taxon>Micromonosporaceae</taxon>
        <taxon>Dactylosporangium</taxon>
    </lineage>
</organism>
<feature type="region of interest" description="Disordered" evidence="1">
    <location>
        <begin position="110"/>
        <end position="129"/>
    </location>
</feature>
<comment type="caution">
    <text evidence="2">The sequence shown here is derived from an EMBL/GenBank/DDBJ whole genome shotgun (WGS) entry which is preliminary data.</text>
</comment>
<name>A0A917SYH8_9ACTN</name>
<dbReference type="RefSeq" id="WP_190247693.1">
    <property type="nucleotide sequence ID" value="NZ_BMPI01000001.1"/>
</dbReference>
<dbReference type="AlphaFoldDB" id="A0A917SYH8"/>
<evidence type="ECO:0000313" key="2">
    <source>
        <dbReference type="EMBL" id="GGM03912.1"/>
    </source>
</evidence>
<evidence type="ECO:0000313" key="3">
    <source>
        <dbReference type="Proteomes" id="UP000642070"/>
    </source>
</evidence>
<accession>A0A917SYH8</accession>
<keyword evidence="3" id="KW-1185">Reference proteome</keyword>
<proteinExistence type="predicted"/>
<evidence type="ECO:0000256" key="1">
    <source>
        <dbReference type="SAM" id="MobiDB-lite"/>
    </source>
</evidence>
<reference evidence="2" key="1">
    <citation type="journal article" date="2014" name="Int. J. Syst. Evol. Microbiol.">
        <title>Complete genome sequence of Corynebacterium casei LMG S-19264T (=DSM 44701T), isolated from a smear-ripened cheese.</title>
        <authorList>
            <consortium name="US DOE Joint Genome Institute (JGI-PGF)"/>
            <person name="Walter F."/>
            <person name="Albersmeier A."/>
            <person name="Kalinowski J."/>
            <person name="Ruckert C."/>
        </authorList>
    </citation>
    <scope>NUCLEOTIDE SEQUENCE</scope>
    <source>
        <strain evidence="2">JCM 19831</strain>
    </source>
</reference>
<dbReference type="Proteomes" id="UP000642070">
    <property type="component" value="Unassembled WGS sequence"/>
</dbReference>